<sequence>MHSQLTMMFTCLNIVIMLFASVMSETPLISKKFPWPNLPYKADTGNGARGTQTGYNRCNTSTQTQDSQCQTSWLDSIEGFCLWGAPQPNSAVGDVEGEMVAYCTKKSYGARMIASGAITGIQATRTPSYIQVVGFIDQTTLNLKPNDSGGEEDPNGADDRGNPMGAIVYSTAFGKGVPTQVIHWTYFVGGGIFCFKACDPSLDNGAELCEHVYDRIGCAYNMPADYKTINGTFTSCKGDDQLPVGVYYDAQGNKKKWSQPPESAGDIDENQIPYKPQVPRVTDCQSLDAAKLWPELGPAKSGPPTTTNTTNTPSTTNTTTTNNTGAGGHTGSSTTPPENKSDGALIFSQTIVFSMIMASFFGICFVLSA</sequence>
<feature type="signal peptide" evidence="3">
    <location>
        <begin position="1"/>
        <end position="24"/>
    </location>
</feature>
<feature type="chain" id="PRO_5040250012" description="Macrofage activating glycoprotein" evidence="3">
    <location>
        <begin position="25"/>
        <end position="369"/>
    </location>
</feature>
<organism evidence="4 5">
    <name type="scientific">Cronartium quercuum f. sp. fusiforme G11</name>
    <dbReference type="NCBI Taxonomy" id="708437"/>
    <lineage>
        <taxon>Eukaryota</taxon>
        <taxon>Fungi</taxon>
        <taxon>Dikarya</taxon>
        <taxon>Basidiomycota</taxon>
        <taxon>Pucciniomycotina</taxon>
        <taxon>Pucciniomycetes</taxon>
        <taxon>Pucciniales</taxon>
        <taxon>Coleosporiaceae</taxon>
        <taxon>Cronartium</taxon>
    </lineage>
</organism>
<accession>A0A9P6TEQ1</accession>
<dbReference type="EMBL" id="MU167224">
    <property type="protein sequence ID" value="KAG0149796.1"/>
    <property type="molecule type" value="Genomic_DNA"/>
</dbReference>
<evidence type="ECO:0000313" key="5">
    <source>
        <dbReference type="Proteomes" id="UP000886653"/>
    </source>
</evidence>
<evidence type="ECO:0000256" key="3">
    <source>
        <dbReference type="SAM" id="SignalP"/>
    </source>
</evidence>
<evidence type="ECO:0000313" key="4">
    <source>
        <dbReference type="EMBL" id="KAG0149796.1"/>
    </source>
</evidence>
<keyword evidence="2" id="KW-0472">Membrane</keyword>
<evidence type="ECO:0000256" key="2">
    <source>
        <dbReference type="SAM" id="Phobius"/>
    </source>
</evidence>
<dbReference type="OrthoDB" id="2564904at2759"/>
<evidence type="ECO:0000256" key="1">
    <source>
        <dbReference type="SAM" id="MobiDB-lite"/>
    </source>
</evidence>
<dbReference type="Proteomes" id="UP000886653">
    <property type="component" value="Unassembled WGS sequence"/>
</dbReference>
<evidence type="ECO:0008006" key="6">
    <source>
        <dbReference type="Google" id="ProtNLM"/>
    </source>
</evidence>
<feature type="region of interest" description="Disordered" evidence="1">
    <location>
        <begin position="253"/>
        <end position="274"/>
    </location>
</feature>
<reference evidence="4" key="1">
    <citation type="submission" date="2013-11" db="EMBL/GenBank/DDBJ databases">
        <title>Genome sequence of the fusiform rust pathogen reveals effectors for host alternation and coevolution with pine.</title>
        <authorList>
            <consortium name="DOE Joint Genome Institute"/>
            <person name="Smith K."/>
            <person name="Pendleton A."/>
            <person name="Kubisiak T."/>
            <person name="Anderson C."/>
            <person name="Salamov A."/>
            <person name="Aerts A."/>
            <person name="Riley R."/>
            <person name="Clum A."/>
            <person name="Lindquist E."/>
            <person name="Ence D."/>
            <person name="Campbell M."/>
            <person name="Kronenberg Z."/>
            <person name="Feau N."/>
            <person name="Dhillon B."/>
            <person name="Hamelin R."/>
            <person name="Burleigh J."/>
            <person name="Smith J."/>
            <person name="Yandell M."/>
            <person name="Nelson C."/>
            <person name="Grigoriev I."/>
            <person name="Davis J."/>
        </authorList>
    </citation>
    <scope>NUCLEOTIDE SEQUENCE</scope>
    <source>
        <strain evidence="4">G11</strain>
    </source>
</reference>
<keyword evidence="3" id="KW-0732">Signal</keyword>
<feature type="compositionally biased region" description="Low complexity" evidence="1">
    <location>
        <begin position="302"/>
        <end position="324"/>
    </location>
</feature>
<protein>
    <recommendedName>
        <fullName evidence="6">Macrofage activating glycoprotein</fullName>
    </recommendedName>
</protein>
<keyword evidence="2" id="KW-0812">Transmembrane</keyword>
<keyword evidence="2" id="KW-1133">Transmembrane helix</keyword>
<comment type="caution">
    <text evidence="4">The sequence shown here is derived from an EMBL/GenBank/DDBJ whole genome shotgun (WGS) entry which is preliminary data.</text>
</comment>
<keyword evidence="5" id="KW-1185">Reference proteome</keyword>
<name>A0A9P6TEQ1_9BASI</name>
<gene>
    <name evidence="4" type="ORF">CROQUDRAFT_104754</name>
</gene>
<feature type="region of interest" description="Disordered" evidence="1">
    <location>
        <begin position="295"/>
        <end position="341"/>
    </location>
</feature>
<dbReference type="AlphaFoldDB" id="A0A9P6TEQ1"/>
<proteinExistence type="predicted"/>
<feature type="transmembrane region" description="Helical" evidence="2">
    <location>
        <begin position="344"/>
        <end position="367"/>
    </location>
</feature>